<sequence>MSNDQSGTEGRSRRHTAGALDVRNIIGALLVIYGVILLLVHFISGSDTATSGPTHEQANLWTGAALLVAGILFFVWTRVRPIVVDEAEQQRLEEEKRELGTPGSTSD</sequence>
<proteinExistence type="predicted"/>
<keyword evidence="1" id="KW-0812">Transmembrane</keyword>
<organism evidence="2 3">
    <name type="scientific">Janibacter cremeus</name>
    <dbReference type="NCBI Taxonomy" id="1285192"/>
    <lineage>
        <taxon>Bacteria</taxon>
        <taxon>Bacillati</taxon>
        <taxon>Actinomycetota</taxon>
        <taxon>Actinomycetes</taxon>
        <taxon>Micrococcales</taxon>
        <taxon>Intrasporangiaceae</taxon>
        <taxon>Janibacter</taxon>
    </lineage>
</organism>
<feature type="transmembrane region" description="Helical" evidence="1">
    <location>
        <begin position="58"/>
        <end position="76"/>
    </location>
</feature>
<dbReference type="Proteomes" id="UP000554054">
    <property type="component" value="Unassembled WGS sequence"/>
</dbReference>
<dbReference type="RefSeq" id="WP_185990954.1">
    <property type="nucleotide sequence ID" value="NZ_JACCAE010000001.1"/>
</dbReference>
<keyword evidence="3" id="KW-1185">Reference proteome</keyword>
<keyword evidence="1" id="KW-1133">Transmembrane helix</keyword>
<evidence type="ECO:0000313" key="2">
    <source>
        <dbReference type="EMBL" id="NYF98105.1"/>
    </source>
</evidence>
<feature type="transmembrane region" description="Helical" evidence="1">
    <location>
        <begin position="21"/>
        <end position="43"/>
    </location>
</feature>
<evidence type="ECO:0000256" key="1">
    <source>
        <dbReference type="SAM" id="Phobius"/>
    </source>
</evidence>
<reference evidence="2 3" key="1">
    <citation type="submission" date="2020-07" db="EMBL/GenBank/DDBJ databases">
        <title>Sequencing the genomes of 1000 actinobacteria strains.</title>
        <authorList>
            <person name="Klenk H.-P."/>
        </authorList>
    </citation>
    <scope>NUCLEOTIDE SEQUENCE [LARGE SCALE GENOMIC DNA]</scope>
    <source>
        <strain evidence="2 3">DSM 26154</strain>
    </source>
</reference>
<evidence type="ECO:0000313" key="3">
    <source>
        <dbReference type="Proteomes" id="UP000554054"/>
    </source>
</evidence>
<name>A0A852VWF5_9MICO</name>
<dbReference type="AlphaFoldDB" id="A0A852VWF5"/>
<gene>
    <name evidence="2" type="ORF">BJY20_001497</name>
</gene>
<dbReference type="EMBL" id="JACCAE010000001">
    <property type="protein sequence ID" value="NYF98105.1"/>
    <property type="molecule type" value="Genomic_DNA"/>
</dbReference>
<accession>A0A852VWF5</accession>
<comment type="caution">
    <text evidence="2">The sequence shown here is derived from an EMBL/GenBank/DDBJ whole genome shotgun (WGS) entry which is preliminary data.</text>
</comment>
<keyword evidence="1" id="KW-0472">Membrane</keyword>
<protein>
    <submittedName>
        <fullName evidence="2">Uncharacterized protein</fullName>
    </submittedName>
</protein>